<evidence type="ECO:0000313" key="1">
    <source>
        <dbReference type="EMBL" id="RPA23239.1"/>
    </source>
</evidence>
<protein>
    <submittedName>
        <fullName evidence="1">Uncharacterized protein</fullName>
    </submittedName>
</protein>
<dbReference type="Proteomes" id="UP000278855">
    <property type="component" value="Unassembled WGS sequence"/>
</dbReference>
<reference evidence="2" key="1">
    <citation type="submission" date="2018-11" db="EMBL/GenBank/DDBJ databases">
        <title>Shewanella sp. R106.</title>
        <authorList>
            <person name="Hwang Y.J."/>
            <person name="Hwang C.Y."/>
        </authorList>
    </citation>
    <scope>NUCLEOTIDE SEQUENCE [LARGE SCALE GENOMIC DNA]</scope>
    <source>
        <strain evidence="2">R106</strain>
    </source>
</reference>
<comment type="caution">
    <text evidence="1">The sequence shown here is derived from an EMBL/GenBank/DDBJ whole genome shotgun (WGS) entry which is preliminary data.</text>
</comment>
<proteinExistence type="predicted"/>
<dbReference type="EMBL" id="RKKB01000019">
    <property type="protein sequence ID" value="RPA23239.1"/>
    <property type="molecule type" value="Genomic_DNA"/>
</dbReference>
<accession>A0A3N4DC34</accession>
<organism evidence="1 2">
    <name type="scientific">Shewanella psychromarinicola</name>
    <dbReference type="NCBI Taxonomy" id="2487742"/>
    <lineage>
        <taxon>Bacteria</taxon>
        <taxon>Pseudomonadati</taxon>
        <taxon>Pseudomonadota</taxon>
        <taxon>Gammaproteobacteria</taxon>
        <taxon>Alteromonadales</taxon>
        <taxon>Shewanellaceae</taxon>
        <taxon>Shewanella</taxon>
    </lineage>
</organism>
<gene>
    <name evidence="1" type="ORF">EGC77_19280</name>
</gene>
<name>A0A3N4DC34_9GAMM</name>
<dbReference type="AlphaFoldDB" id="A0A3N4DC34"/>
<evidence type="ECO:0000313" key="2">
    <source>
        <dbReference type="Proteomes" id="UP000278855"/>
    </source>
</evidence>
<sequence>MFMHCDTVIVVAGAQYRSKSDLVIVRTDLAYVEIEKLEDITYPIKADQLSFYRICRENPEIQA</sequence>